<dbReference type="Proteomes" id="UP001156691">
    <property type="component" value="Unassembled WGS sequence"/>
</dbReference>
<sequence length="67" mass="7256">MIDFKEIPDGDAWEAFYRDYLMALGLVVSVPPGCTQSNRRHSSSSICITASIMGAQRTSSPYVSAAV</sequence>
<organism evidence="1 2">
    <name type="scientific">Devosia nitrariae</name>
    <dbReference type="NCBI Taxonomy" id="2071872"/>
    <lineage>
        <taxon>Bacteria</taxon>
        <taxon>Pseudomonadati</taxon>
        <taxon>Pseudomonadota</taxon>
        <taxon>Alphaproteobacteria</taxon>
        <taxon>Hyphomicrobiales</taxon>
        <taxon>Devosiaceae</taxon>
        <taxon>Devosia</taxon>
    </lineage>
</organism>
<comment type="caution">
    <text evidence="1">The sequence shown here is derived from an EMBL/GenBank/DDBJ whole genome shotgun (WGS) entry which is preliminary data.</text>
</comment>
<evidence type="ECO:0000313" key="2">
    <source>
        <dbReference type="Proteomes" id="UP001156691"/>
    </source>
</evidence>
<evidence type="ECO:0000313" key="1">
    <source>
        <dbReference type="EMBL" id="GLQ53935.1"/>
    </source>
</evidence>
<gene>
    <name evidence="1" type="ORF">GCM10010862_11940</name>
</gene>
<proteinExistence type="predicted"/>
<protein>
    <submittedName>
        <fullName evidence="1">Uncharacterized protein</fullName>
    </submittedName>
</protein>
<accession>A0ABQ5W2P3</accession>
<name>A0ABQ5W2P3_9HYPH</name>
<reference evidence="2" key="1">
    <citation type="journal article" date="2019" name="Int. J. Syst. Evol. Microbiol.">
        <title>The Global Catalogue of Microorganisms (GCM) 10K type strain sequencing project: providing services to taxonomists for standard genome sequencing and annotation.</title>
        <authorList>
            <consortium name="The Broad Institute Genomics Platform"/>
            <consortium name="The Broad Institute Genome Sequencing Center for Infectious Disease"/>
            <person name="Wu L."/>
            <person name="Ma J."/>
        </authorList>
    </citation>
    <scope>NUCLEOTIDE SEQUENCE [LARGE SCALE GENOMIC DNA]</scope>
    <source>
        <strain evidence="2">NBRC 112416</strain>
    </source>
</reference>
<dbReference type="RefSeq" id="WP_284340006.1">
    <property type="nucleotide sequence ID" value="NZ_BSNS01000007.1"/>
</dbReference>
<keyword evidence="2" id="KW-1185">Reference proteome</keyword>
<dbReference type="EMBL" id="BSNS01000007">
    <property type="protein sequence ID" value="GLQ53935.1"/>
    <property type="molecule type" value="Genomic_DNA"/>
</dbReference>